<protein>
    <recommendedName>
        <fullName evidence="2">Bifunctional ligase/repressor BirA</fullName>
    </recommendedName>
    <alternativeName>
        <fullName evidence="2">Biotin--[acetyl-CoA-carboxylase] ligase</fullName>
        <ecNumber evidence="2">6.3.4.15</ecNumber>
    </alternativeName>
    <alternativeName>
        <fullName evidence="2">Biotin--protein ligase</fullName>
    </alternativeName>
    <alternativeName>
        <fullName evidence="2">Biotin-[acetyl-CoA carboxylase] synthetase</fullName>
    </alternativeName>
</protein>
<evidence type="ECO:0000256" key="1">
    <source>
        <dbReference type="ARBA" id="ARBA00022598"/>
    </source>
</evidence>
<dbReference type="InterPro" id="IPR036390">
    <property type="entry name" value="WH_DNA-bd_sf"/>
</dbReference>
<feature type="binding site" evidence="2">
    <location>
        <position position="112"/>
    </location>
    <ligand>
        <name>biotin</name>
        <dbReference type="ChEBI" id="CHEBI:57586"/>
    </ligand>
</feature>
<dbReference type="InterPro" id="IPR030855">
    <property type="entry name" value="Bifunct_BirA"/>
</dbReference>
<dbReference type="EMBL" id="DXAQ01000037">
    <property type="protein sequence ID" value="HIZ88808.1"/>
    <property type="molecule type" value="Genomic_DNA"/>
</dbReference>
<evidence type="ECO:0000256" key="2">
    <source>
        <dbReference type="HAMAP-Rule" id="MF_00978"/>
    </source>
</evidence>
<keyword evidence="1 2" id="KW-0436">Ligase</keyword>
<keyword evidence="2" id="KW-0805">Transcription regulation</keyword>
<dbReference type="Gene3D" id="3.30.930.10">
    <property type="entry name" value="Bira Bifunctional Protein, Domain 2"/>
    <property type="match status" value="1"/>
</dbReference>
<dbReference type="GO" id="GO:0006355">
    <property type="term" value="P:regulation of DNA-templated transcription"/>
    <property type="evidence" value="ECO:0007669"/>
    <property type="project" value="UniProtKB-UniRule"/>
</dbReference>
<accession>A0A9D2KC98</accession>
<reference evidence="4" key="2">
    <citation type="submission" date="2021-04" db="EMBL/GenBank/DDBJ databases">
        <authorList>
            <person name="Gilroy R."/>
        </authorList>
    </citation>
    <scope>NUCLEOTIDE SEQUENCE</scope>
    <source>
        <strain evidence="4">ChiW4-1371</strain>
    </source>
</reference>
<comment type="catalytic activity">
    <reaction evidence="2">
        <text>biotin + L-lysyl-[protein] + ATP = N(6)-biotinyl-L-lysyl-[protein] + AMP + diphosphate + H(+)</text>
        <dbReference type="Rhea" id="RHEA:11756"/>
        <dbReference type="Rhea" id="RHEA-COMP:9752"/>
        <dbReference type="Rhea" id="RHEA-COMP:10505"/>
        <dbReference type="ChEBI" id="CHEBI:15378"/>
        <dbReference type="ChEBI" id="CHEBI:29969"/>
        <dbReference type="ChEBI" id="CHEBI:30616"/>
        <dbReference type="ChEBI" id="CHEBI:33019"/>
        <dbReference type="ChEBI" id="CHEBI:57586"/>
        <dbReference type="ChEBI" id="CHEBI:83144"/>
        <dbReference type="ChEBI" id="CHEBI:456215"/>
        <dbReference type="EC" id="6.3.4.15"/>
    </reaction>
</comment>
<evidence type="ECO:0000259" key="3">
    <source>
        <dbReference type="PROSITE" id="PS51733"/>
    </source>
</evidence>
<dbReference type="SUPFAM" id="SSF55681">
    <property type="entry name" value="Class II aaRS and biotin synthetases"/>
    <property type="match status" value="1"/>
</dbReference>
<dbReference type="InterPro" id="IPR004143">
    <property type="entry name" value="BPL_LPL_catalytic"/>
</dbReference>
<dbReference type="PANTHER" id="PTHR12835:SF5">
    <property type="entry name" value="BIOTIN--PROTEIN LIGASE"/>
    <property type="match status" value="1"/>
</dbReference>
<feature type="DNA-binding region" description="H-T-H motif" evidence="2">
    <location>
        <begin position="21"/>
        <end position="40"/>
    </location>
</feature>
<keyword evidence="2" id="KW-0804">Transcription</keyword>
<comment type="caution">
    <text evidence="4">The sequence shown here is derived from an EMBL/GenBank/DDBJ whole genome shotgun (WGS) entry which is preliminary data.</text>
</comment>
<dbReference type="GO" id="GO:0003677">
    <property type="term" value="F:DNA binding"/>
    <property type="evidence" value="ECO:0007669"/>
    <property type="project" value="UniProtKB-UniRule"/>
</dbReference>
<keyword evidence="2" id="KW-0238">DNA-binding</keyword>
<dbReference type="CDD" id="cd16442">
    <property type="entry name" value="BPL"/>
    <property type="match status" value="1"/>
</dbReference>
<evidence type="ECO:0000313" key="4">
    <source>
        <dbReference type="EMBL" id="HIZ88808.1"/>
    </source>
</evidence>
<dbReference type="GO" id="GO:0005737">
    <property type="term" value="C:cytoplasm"/>
    <property type="evidence" value="ECO:0007669"/>
    <property type="project" value="TreeGrafter"/>
</dbReference>
<keyword evidence="2" id="KW-0067">ATP-binding</keyword>
<reference evidence="4" key="1">
    <citation type="journal article" date="2021" name="PeerJ">
        <title>Extensive microbial diversity within the chicken gut microbiome revealed by metagenomics and culture.</title>
        <authorList>
            <person name="Gilroy R."/>
            <person name="Ravi A."/>
            <person name="Getino M."/>
            <person name="Pursley I."/>
            <person name="Horton D.L."/>
            <person name="Alikhan N.F."/>
            <person name="Baker D."/>
            <person name="Gharbi K."/>
            <person name="Hall N."/>
            <person name="Watson M."/>
            <person name="Adriaenssens E.M."/>
            <person name="Foster-Nyarko E."/>
            <person name="Jarju S."/>
            <person name="Secka A."/>
            <person name="Antonio M."/>
            <person name="Oren A."/>
            <person name="Chaudhuri R.R."/>
            <person name="La Ragione R."/>
            <person name="Hildebrand F."/>
            <person name="Pallen M.J."/>
        </authorList>
    </citation>
    <scope>NUCLEOTIDE SEQUENCE</scope>
    <source>
        <strain evidence="4">ChiW4-1371</strain>
    </source>
</reference>
<dbReference type="InterPro" id="IPR013196">
    <property type="entry name" value="HTH_11"/>
</dbReference>
<comment type="similarity">
    <text evidence="2">Belongs to the biotin--protein ligase family.</text>
</comment>
<dbReference type="Gene3D" id="1.10.10.10">
    <property type="entry name" value="Winged helix-like DNA-binding domain superfamily/Winged helix DNA-binding domain"/>
    <property type="match status" value="1"/>
</dbReference>
<keyword evidence="2" id="KW-0678">Repressor</keyword>
<dbReference type="Proteomes" id="UP000824176">
    <property type="component" value="Unassembled WGS sequence"/>
</dbReference>
<dbReference type="PROSITE" id="PS51733">
    <property type="entry name" value="BPL_LPL_CATALYTIC"/>
    <property type="match status" value="1"/>
</dbReference>
<dbReference type="SUPFAM" id="SSF46785">
    <property type="entry name" value="Winged helix' DNA-binding domain"/>
    <property type="match status" value="1"/>
</dbReference>
<dbReference type="HAMAP" id="MF_00978">
    <property type="entry name" value="Bifunct_BirA"/>
    <property type="match status" value="1"/>
</dbReference>
<dbReference type="Pfam" id="PF08279">
    <property type="entry name" value="HTH_11"/>
    <property type="match status" value="1"/>
</dbReference>
<comment type="function">
    <text evidence="2">Acts both as a biotin--[acetyl-CoA-carboxylase] ligase and a repressor.</text>
</comment>
<organism evidence="4 5">
    <name type="scientific">Candidatus Mucispirillum faecigallinarum</name>
    <dbReference type="NCBI Taxonomy" id="2838699"/>
    <lineage>
        <taxon>Bacteria</taxon>
        <taxon>Pseudomonadati</taxon>
        <taxon>Deferribacterota</taxon>
        <taxon>Deferribacteres</taxon>
        <taxon>Deferribacterales</taxon>
        <taxon>Mucispirillaceae</taxon>
        <taxon>Mucispirillum</taxon>
    </lineage>
</organism>
<feature type="binding site" evidence="2">
    <location>
        <begin position="116"/>
        <end position="118"/>
    </location>
    <ligand>
        <name>biotin</name>
        <dbReference type="ChEBI" id="CHEBI:57586"/>
    </ligand>
</feature>
<sequence length="321" mass="36392">MKLKEKILNLLNKNQSEYISGEYMAETFNVSRNAVWKAVNALRKEGYNIYAVQNKGYILDEGSIFTGDIIKSYLNSPYKLEYIPTVTSTNDIAMEYGKNGVQEDIIIVSNCQTEGRGRKGRKFYSPENAGTYFSILLHPNIHISDALYITTAAAAAVTKAAKELYNIDTQIKWVNDIYYNNKKICGILTEAHFDMESGIIDYAALGIGINIFEPEESFHKDIKNIAGSAFSRDMFDNKIRCQLTAKVIDIFYDYYNSLLDMNFLEEYKKRSLLTGKNITIEKNGVKQNALVLGIDNKCRLNVVFENGIEENLSSCEVNLKL</sequence>
<evidence type="ECO:0000313" key="5">
    <source>
        <dbReference type="Proteomes" id="UP000824176"/>
    </source>
</evidence>
<dbReference type="PANTHER" id="PTHR12835">
    <property type="entry name" value="BIOTIN PROTEIN LIGASE"/>
    <property type="match status" value="1"/>
</dbReference>
<dbReference type="Pfam" id="PF03099">
    <property type="entry name" value="BPL_LplA_LipB"/>
    <property type="match status" value="1"/>
</dbReference>
<keyword evidence="2" id="KW-0092">Biotin</keyword>
<dbReference type="InterPro" id="IPR004408">
    <property type="entry name" value="Biotin_CoA_COase_ligase"/>
</dbReference>
<feature type="binding site" evidence="2">
    <location>
        <begin position="88"/>
        <end position="90"/>
    </location>
    <ligand>
        <name>biotin</name>
        <dbReference type="ChEBI" id="CHEBI:57586"/>
    </ligand>
</feature>
<dbReference type="GO" id="GO:0004077">
    <property type="term" value="F:biotin--[biotin carboxyl-carrier protein] ligase activity"/>
    <property type="evidence" value="ECO:0007669"/>
    <property type="project" value="UniProtKB-UniRule"/>
</dbReference>
<gene>
    <name evidence="2" type="primary">birA</name>
    <name evidence="4" type="ORF">H9804_02590</name>
</gene>
<dbReference type="EC" id="6.3.4.15" evidence="2"/>
<dbReference type="InterPro" id="IPR036388">
    <property type="entry name" value="WH-like_DNA-bd_sf"/>
</dbReference>
<feature type="domain" description="BPL/LPL catalytic" evidence="3">
    <location>
        <begin position="64"/>
        <end position="259"/>
    </location>
</feature>
<dbReference type="InterPro" id="IPR045864">
    <property type="entry name" value="aa-tRNA-synth_II/BPL/LPL"/>
</dbReference>
<dbReference type="AlphaFoldDB" id="A0A9D2KC98"/>
<proteinExistence type="inferred from homology"/>
<dbReference type="NCBIfam" id="TIGR00121">
    <property type="entry name" value="birA_ligase"/>
    <property type="match status" value="1"/>
</dbReference>
<feature type="binding site" evidence="2">
    <location>
        <position position="183"/>
    </location>
    <ligand>
        <name>biotin</name>
        <dbReference type="ChEBI" id="CHEBI:57586"/>
    </ligand>
</feature>
<dbReference type="GO" id="GO:0005524">
    <property type="term" value="F:ATP binding"/>
    <property type="evidence" value="ECO:0007669"/>
    <property type="project" value="UniProtKB-UniRule"/>
</dbReference>
<name>A0A9D2KC98_9BACT</name>
<keyword evidence="2" id="KW-0547">Nucleotide-binding</keyword>